<evidence type="ECO:0000259" key="2">
    <source>
        <dbReference type="Pfam" id="PF01757"/>
    </source>
</evidence>
<dbReference type="Proteomes" id="UP000007013">
    <property type="component" value="Chromosome"/>
</dbReference>
<proteinExistence type="predicted"/>
<dbReference type="AlphaFoldDB" id="B1ZW29"/>
<keyword evidence="3" id="KW-0012">Acyltransferase</keyword>
<dbReference type="GO" id="GO:0000271">
    <property type="term" value="P:polysaccharide biosynthetic process"/>
    <property type="evidence" value="ECO:0007669"/>
    <property type="project" value="TreeGrafter"/>
</dbReference>
<feature type="transmembrane region" description="Helical" evidence="1">
    <location>
        <begin position="244"/>
        <end position="261"/>
    </location>
</feature>
<dbReference type="KEGG" id="ote:Oter_2762"/>
<accession>B1ZW29</accession>
<evidence type="ECO:0000313" key="4">
    <source>
        <dbReference type="Proteomes" id="UP000007013"/>
    </source>
</evidence>
<dbReference type="PANTHER" id="PTHR23028">
    <property type="entry name" value="ACETYLTRANSFERASE"/>
    <property type="match status" value="1"/>
</dbReference>
<evidence type="ECO:0000256" key="1">
    <source>
        <dbReference type="SAM" id="Phobius"/>
    </source>
</evidence>
<dbReference type="InterPro" id="IPR002656">
    <property type="entry name" value="Acyl_transf_3_dom"/>
</dbReference>
<organism evidence="3 4">
    <name type="scientific">Opitutus terrae (strain DSM 11246 / JCM 15787 / PB90-1)</name>
    <dbReference type="NCBI Taxonomy" id="452637"/>
    <lineage>
        <taxon>Bacteria</taxon>
        <taxon>Pseudomonadati</taxon>
        <taxon>Verrucomicrobiota</taxon>
        <taxon>Opitutia</taxon>
        <taxon>Opitutales</taxon>
        <taxon>Opitutaceae</taxon>
        <taxon>Opitutus</taxon>
    </lineage>
</organism>
<name>B1ZW29_OPITP</name>
<dbReference type="Pfam" id="PF01757">
    <property type="entry name" value="Acyl_transf_3"/>
    <property type="match status" value="1"/>
</dbReference>
<dbReference type="GO" id="GO:0016747">
    <property type="term" value="F:acyltransferase activity, transferring groups other than amino-acyl groups"/>
    <property type="evidence" value="ECO:0007669"/>
    <property type="project" value="InterPro"/>
</dbReference>
<sequence>MTEPQTLGRFAFVDHLRGMAALAVAVFHAFGSTFDTAMWAPLLPFAACAELGWQGVHVFFVLSGFCIAEKIASLVRSGRGPRAFMRDRFWRIMPAYWATLLVCLLLGLAAVPFNGKSPASALPPSMWAWFLDFGLVQHWFEVPSLLLVSWTLAYEAAFYLIAALFLAFRPAVGEWGVITAGCVLTVFCFLIRSCEIETPLRFWPEFWTGFLAHAFLLRRKVWLGIAVVLTLAFVTLLIPANPIGQLHLVSVLTAIVLLAAYRHDQDLIRWPAWQWLGQIGVWSYSLYLVHAPLLSRSLNLGRRYVPPDSPLYALLLLGALALTLYCAWIFSRLVEGPIERWRHRPKLQVECQIA</sequence>
<feature type="transmembrane region" description="Helical" evidence="1">
    <location>
        <begin position="51"/>
        <end position="68"/>
    </location>
</feature>
<keyword evidence="3" id="KW-0808">Transferase</keyword>
<keyword evidence="1" id="KW-0812">Transmembrane</keyword>
<feature type="transmembrane region" description="Helical" evidence="1">
    <location>
        <begin position="221"/>
        <end position="238"/>
    </location>
</feature>
<dbReference type="HOGENOM" id="CLU_005679_1_4_0"/>
<keyword evidence="1" id="KW-0472">Membrane</keyword>
<feature type="transmembrane region" description="Helical" evidence="1">
    <location>
        <begin position="89"/>
        <end position="109"/>
    </location>
</feature>
<feature type="domain" description="Acyltransferase 3" evidence="2">
    <location>
        <begin position="11"/>
        <end position="331"/>
    </location>
</feature>
<protein>
    <submittedName>
        <fullName evidence="3">Acyltransferase 3</fullName>
    </submittedName>
</protein>
<dbReference type="STRING" id="452637.Oter_2762"/>
<keyword evidence="4" id="KW-1185">Reference proteome</keyword>
<dbReference type="EMBL" id="CP001032">
    <property type="protein sequence ID" value="ACB76043.1"/>
    <property type="molecule type" value="Genomic_DNA"/>
</dbReference>
<dbReference type="GO" id="GO:0016020">
    <property type="term" value="C:membrane"/>
    <property type="evidence" value="ECO:0007669"/>
    <property type="project" value="TreeGrafter"/>
</dbReference>
<feature type="transmembrane region" description="Helical" evidence="1">
    <location>
        <begin position="311"/>
        <end position="334"/>
    </location>
</feature>
<dbReference type="eggNOG" id="COG1835">
    <property type="taxonomic scope" value="Bacteria"/>
</dbReference>
<feature type="transmembrane region" description="Helical" evidence="1">
    <location>
        <begin position="273"/>
        <end position="291"/>
    </location>
</feature>
<reference evidence="3 4" key="1">
    <citation type="journal article" date="2011" name="J. Bacteriol.">
        <title>Genome sequence of the verrucomicrobium Opitutus terrae PB90-1, an abundant inhabitant of rice paddy soil ecosystems.</title>
        <authorList>
            <person name="van Passel M.W."/>
            <person name="Kant R."/>
            <person name="Palva A."/>
            <person name="Copeland A."/>
            <person name="Lucas S."/>
            <person name="Lapidus A."/>
            <person name="Glavina del Rio T."/>
            <person name="Pitluck S."/>
            <person name="Goltsman E."/>
            <person name="Clum A."/>
            <person name="Sun H."/>
            <person name="Schmutz J."/>
            <person name="Larimer F.W."/>
            <person name="Land M.L."/>
            <person name="Hauser L."/>
            <person name="Kyrpides N."/>
            <person name="Mikhailova N."/>
            <person name="Richardson P.P."/>
            <person name="Janssen P.H."/>
            <person name="de Vos W.M."/>
            <person name="Smidt H."/>
        </authorList>
    </citation>
    <scope>NUCLEOTIDE SEQUENCE [LARGE SCALE GENOMIC DNA]</scope>
    <source>
        <strain evidence="4">DSM 11246 / JCM 15787 / PB90-1</strain>
    </source>
</reference>
<keyword evidence="1" id="KW-1133">Transmembrane helix</keyword>
<dbReference type="PANTHER" id="PTHR23028:SF131">
    <property type="entry name" value="BLR2367 PROTEIN"/>
    <property type="match status" value="1"/>
</dbReference>
<evidence type="ECO:0000313" key="3">
    <source>
        <dbReference type="EMBL" id="ACB76043.1"/>
    </source>
</evidence>
<feature type="transmembrane region" description="Helical" evidence="1">
    <location>
        <begin position="147"/>
        <end position="168"/>
    </location>
</feature>
<dbReference type="InterPro" id="IPR050879">
    <property type="entry name" value="Acyltransferase_3"/>
</dbReference>
<gene>
    <name evidence="3" type="ordered locus">Oter_2762</name>
</gene>